<sequence>MTERLLQYLWQFQYFNKDGRVLDNGDAFQVIHPGRYNTNQGPDFLEAKIKIENTLWVGHVELHVRTSDWFRHAHQFDRNYDNVVLHVVWENDLPNRESRIPVFSLQSKVPAMLLSQYEHWMNNPGFIACGSQVQDVSRIIWFSWRERLLAERMQRKSATVFSFLLQTNQHWEETFWWLLARNFGAVLNFEPFEALAKTLPVTLLARYKNQLPKLEALLFGQCRLLEGDFEEDYPAMLQREYLHLKAKYKLQPVKQAVHFLRTRPVNFPTVRLAQLAMLLHCSNHLFAFIKDTVRLNDIKEWLSVTASSFWDNHYTFNKASVHRPKKLGSQMIDTVIINSVVPVLFAYGLLHNEELFKNRALNWLDELEPETNSVTNGYAELGVVNKSACDSQALLELKSHYCDARKCLDCAVGNALLKRSAAVETPVSTARLTRDEFLISA</sequence>
<proteinExistence type="predicted"/>
<organism evidence="1 2">
    <name type="scientific">Niastella populi</name>
    <dbReference type="NCBI Taxonomy" id="550983"/>
    <lineage>
        <taxon>Bacteria</taxon>
        <taxon>Pseudomonadati</taxon>
        <taxon>Bacteroidota</taxon>
        <taxon>Chitinophagia</taxon>
        <taxon>Chitinophagales</taxon>
        <taxon>Chitinophagaceae</taxon>
        <taxon>Niastella</taxon>
    </lineage>
</organism>
<name>A0A1V9GD85_9BACT</name>
<comment type="caution">
    <text evidence="1">The sequence shown here is derived from an EMBL/GenBank/DDBJ whole genome shotgun (WGS) entry which is preliminary data.</text>
</comment>
<evidence type="ECO:0000313" key="2">
    <source>
        <dbReference type="Proteomes" id="UP000192276"/>
    </source>
</evidence>
<reference evidence="2" key="1">
    <citation type="submission" date="2016-04" db="EMBL/GenBank/DDBJ databases">
        <authorList>
            <person name="Chen L."/>
            <person name="Zhuang W."/>
            <person name="Wang G."/>
        </authorList>
    </citation>
    <scope>NUCLEOTIDE SEQUENCE [LARGE SCALE GENOMIC DNA]</scope>
    <source>
        <strain evidence="2">208</strain>
    </source>
</reference>
<dbReference type="AlphaFoldDB" id="A0A1V9GD85"/>
<gene>
    <name evidence="1" type="ORF">A4R26_01745</name>
</gene>
<evidence type="ECO:0000313" key="1">
    <source>
        <dbReference type="EMBL" id="OQP68550.1"/>
    </source>
</evidence>
<evidence type="ECO:0008006" key="3">
    <source>
        <dbReference type="Google" id="ProtNLM"/>
    </source>
</evidence>
<dbReference type="OrthoDB" id="1005072at2"/>
<dbReference type="STRING" id="550983.A4R26_01745"/>
<dbReference type="EMBL" id="LWBP01000001">
    <property type="protein sequence ID" value="OQP68550.1"/>
    <property type="molecule type" value="Genomic_DNA"/>
</dbReference>
<keyword evidence="2" id="KW-1185">Reference proteome</keyword>
<dbReference type="RefSeq" id="WP_081159133.1">
    <property type="nucleotide sequence ID" value="NZ_LWBP01000001.1"/>
</dbReference>
<dbReference type="Proteomes" id="UP000192276">
    <property type="component" value="Unassembled WGS sequence"/>
</dbReference>
<protein>
    <recommendedName>
        <fullName evidence="3">DUF2851 domain-containing protein</fullName>
    </recommendedName>
</protein>
<accession>A0A1V9GD85</accession>
<dbReference type="Pfam" id="PF11013">
    <property type="entry name" value="DUF2851"/>
    <property type="match status" value="1"/>
</dbReference>
<dbReference type="InterPro" id="IPR021272">
    <property type="entry name" value="DUF2851"/>
</dbReference>